<dbReference type="OrthoDB" id="4247482at2"/>
<keyword evidence="3 4" id="KW-0378">Hydrolase</keyword>
<comment type="cofactor">
    <cofactor evidence="1">
        <name>Mg(2+)</name>
        <dbReference type="ChEBI" id="CHEBI:18420"/>
    </cofactor>
</comment>
<dbReference type="SUPFAM" id="SSF55811">
    <property type="entry name" value="Nudix"/>
    <property type="match status" value="1"/>
</dbReference>
<dbReference type="GO" id="GO:0016787">
    <property type="term" value="F:hydrolase activity"/>
    <property type="evidence" value="ECO:0007669"/>
    <property type="project" value="UniProtKB-KW"/>
</dbReference>
<dbReference type="InterPro" id="IPR020476">
    <property type="entry name" value="Nudix_hydrolase"/>
</dbReference>
<feature type="domain" description="Nudix hydrolase" evidence="5">
    <location>
        <begin position="6"/>
        <end position="135"/>
    </location>
</feature>
<evidence type="ECO:0000313" key="6">
    <source>
        <dbReference type="EMBL" id="KAB7839634.1"/>
    </source>
</evidence>
<dbReference type="InterPro" id="IPR015797">
    <property type="entry name" value="NUDIX_hydrolase-like_dom_sf"/>
</dbReference>
<reference evidence="6 7" key="1">
    <citation type="journal article" date="2019" name="Microb. Cell Fact.">
        <title>Exploring novel herbicidin analogues by transcriptional regulator overexpression and MS/MS molecular networking.</title>
        <authorList>
            <person name="Shi Y."/>
            <person name="Gu R."/>
            <person name="Li Y."/>
            <person name="Wang X."/>
            <person name="Ren W."/>
            <person name="Li X."/>
            <person name="Wang L."/>
            <person name="Xie Y."/>
            <person name="Hong B."/>
        </authorList>
    </citation>
    <scope>NUCLEOTIDE SEQUENCE [LARGE SCALE GENOMIC DNA]</scope>
    <source>
        <strain evidence="6 7">US-43</strain>
    </source>
</reference>
<dbReference type="AlphaFoldDB" id="A0A5N5W4F3"/>
<evidence type="ECO:0000259" key="5">
    <source>
        <dbReference type="PROSITE" id="PS51462"/>
    </source>
</evidence>
<dbReference type="EMBL" id="VOKX01000070">
    <property type="protein sequence ID" value="KAB7839634.1"/>
    <property type="molecule type" value="Genomic_DNA"/>
</dbReference>
<evidence type="ECO:0000313" key="7">
    <source>
        <dbReference type="Proteomes" id="UP000327000"/>
    </source>
</evidence>
<accession>A0A5N5W4F3</accession>
<evidence type="ECO:0000256" key="3">
    <source>
        <dbReference type="ARBA" id="ARBA00022801"/>
    </source>
</evidence>
<dbReference type="CDD" id="cd18876">
    <property type="entry name" value="NUDIX_Hydrolase"/>
    <property type="match status" value="1"/>
</dbReference>
<organism evidence="6 7">
    <name type="scientific">Streptomyces mobaraensis</name>
    <name type="common">Streptoverticillium mobaraense</name>
    <dbReference type="NCBI Taxonomy" id="35621"/>
    <lineage>
        <taxon>Bacteria</taxon>
        <taxon>Bacillati</taxon>
        <taxon>Actinomycetota</taxon>
        <taxon>Actinomycetes</taxon>
        <taxon>Kitasatosporales</taxon>
        <taxon>Streptomycetaceae</taxon>
        <taxon>Streptomyces</taxon>
    </lineage>
</organism>
<comment type="caution">
    <text evidence="6">The sequence shown here is derived from an EMBL/GenBank/DDBJ whole genome shotgun (WGS) entry which is preliminary data.</text>
</comment>
<proteinExistence type="inferred from homology"/>
<protein>
    <submittedName>
        <fullName evidence="6">NUDIX hydrolase</fullName>
    </submittedName>
</protein>
<dbReference type="PRINTS" id="PR00502">
    <property type="entry name" value="NUDIXFAMILY"/>
</dbReference>
<dbReference type="PANTHER" id="PTHR43046">
    <property type="entry name" value="GDP-MANNOSE MANNOSYL HYDROLASE"/>
    <property type="match status" value="1"/>
</dbReference>
<gene>
    <name evidence="6" type="ORF">FRZ00_21340</name>
</gene>
<name>A0A5N5W4F3_STRMB</name>
<dbReference type="Gene3D" id="3.90.79.10">
    <property type="entry name" value="Nucleoside Triphosphate Pyrophosphohydrolase"/>
    <property type="match status" value="1"/>
</dbReference>
<dbReference type="PROSITE" id="PS51462">
    <property type="entry name" value="NUDIX"/>
    <property type="match status" value="1"/>
</dbReference>
<sequence>MTETHTRIGASAAAIVTDSEGRVLIVNPLHKPRWNLPGGRINAGELPRAALARELQEELGLDLPIGDLLVHAYVQTEGDGHAYYVFDAPTLTPAQQASIRLQEDELGEFRFVEASKLAPQLIPPHALAAWKATLLAREEQRVQFIEVEM</sequence>
<dbReference type="PANTHER" id="PTHR43046:SF14">
    <property type="entry name" value="MUTT_NUDIX FAMILY PROTEIN"/>
    <property type="match status" value="1"/>
</dbReference>
<evidence type="ECO:0000256" key="1">
    <source>
        <dbReference type="ARBA" id="ARBA00001946"/>
    </source>
</evidence>
<dbReference type="InterPro" id="IPR000086">
    <property type="entry name" value="NUDIX_hydrolase_dom"/>
</dbReference>
<evidence type="ECO:0000256" key="2">
    <source>
        <dbReference type="ARBA" id="ARBA00005582"/>
    </source>
</evidence>
<dbReference type="Proteomes" id="UP000327000">
    <property type="component" value="Unassembled WGS sequence"/>
</dbReference>
<dbReference type="InterPro" id="IPR020084">
    <property type="entry name" value="NUDIX_hydrolase_CS"/>
</dbReference>
<keyword evidence="7" id="KW-1185">Reference proteome</keyword>
<dbReference type="Pfam" id="PF00293">
    <property type="entry name" value="NUDIX"/>
    <property type="match status" value="1"/>
</dbReference>
<evidence type="ECO:0000256" key="4">
    <source>
        <dbReference type="RuleBase" id="RU003476"/>
    </source>
</evidence>
<comment type="similarity">
    <text evidence="2 4">Belongs to the Nudix hydrolase family.</text>
</comment>
<dbReference type="PROSITE" id="PS00893">
    <property type="entry name" value="NUDIX_BOX"/>
    <property type="match status" value="1"/>
</dbReference>